<feature type="compositionally biased region" description="Low complexity" evidence="1">
    <location>
        <begin position="458"/>
        <end position="467"/>
    </location>
</feature>
<gene>
    <name evidence="2" type="ORF">PNOK_0831000</name>
</gene>
<sequence>MLRDNMTIHSEAASSEENILSKRALRCIEAYMHIMIGSLGFFLYQENTDRRLIPTNLDSYSVLMVLSRVNVAGFFQLDAGFPLFRAPWTIITNPFRFNIRSQPVPGTTTINGTDGQITYDPKLSDPVWWNHHRMNVTNSTDASAKVWFIGTRIEMLAVPGKNFASLNVTRISNGNNPSSTSIFGFQREDGDEDKDTRRIPLFSNLDGAATHNIIIQKNTSDPDSLGGYWGILNLIIYGQLIPPTVQPTMLSIIQRNTEHLISTPNDPSTTSTYSNSSNNTTNTSNNISTGTKVGAAVQISENVFDPFTTFQDAILFLAFDNCEITPFNLPPPPPPLAVKPRPERHRRRRHNHPNHSPFFVMNPSSQSQRSRSSENHGSRTGYVRTAIADVEQITDALHPGSTLSSVYVEPTPEEKARRRIEKGKQKAVDFEIDSLPERRKATRSQSIRRFFTTNPNPSTSSSSSTSSRRSKSSRGASVAGYVRSQIRQRTGLGSEPISELTPVPFEMPKPPPQVRRVSRPLPIPKPLMVEKGSVASPRRLDPGQVRFFTTNPSVVSEKTDADSVTSVNPPPRNDKGKGRAYDLD</sequence>
<dbReference type="EMBL" id="NBII01000008">
    <property type="protein sequence ID" value="PAV16690.1"/>
    <property type="molecule type" value="Genomic_DNA"/>
</dbReference>
<feature type="region of interest" description="Disordered" evidence="1">
    <location>
        <begin position="261"/>
        <end position="287"/>
    </location>
</feature>
<accession>A0A286UAU2</accession>
<keyword evidence="3" id="KW-1185">Reference proteome</keyword>
<dbReference type="AlphaFoldDB" id="A0A286UAU2"/>
<reference evidence="2 3" key="1">
    <citation type="journal article" date="2017" name="Mol. Ecol.">
        <title>Comparative and population genomic landscape of Phellinus noxius: A hypervariable fungus causing root rot in trees.</title>
        <authorList>
            <person name="Chung C.L."/>
            <person name="Lee T.J."/>
            <person name="Akiba M."/>
            <person name="Lee H.H."/>
            <person name="Kuo T.H."/>
            <person name="Liu D."/>
            <person name="Ke H.M."/>
            <person name="Yokoi T."/>
            <person name="Roa M.B."/>
            <person name="Lu M.J."/>
            <person name="Chang Y.Y."/>
            <person name="Ann P.J."/>
            <person name="Tsai J.N."/>
            <person name="Chen C.Y."/>
            <person name="Tzean S.S."/>
            <person name="Ota Y."/>
            <person name="Hattori T."/>
            <person name="Sahashi N."/>
            <person name="Liou R.F."/>
            <person name="Kikuchi T."/>
            <person name="Tsai I.J."/>
        </authorList>
    </citation>
    <scope>NUCLEOTIDE SEQUENCE [LARGE SCALE GENOMIC DNA]</scope>
    <source>
        <strain evidence="2 3">FFPRI411160</strain>
    </source>
</reference>
<feature type="region of interest" description="Disordered" evidence="1">
    <location>
        <begin position="402"/>
        <end position="584"/>
    </location>
</feature>
<evidence type="ECO:0000313" key="3">
    <source>
        <dbReference type="Proteomes" id="UP000217199"/>
    </source>
</evidence>
<feature type="compositionally biased region" description="Basic residues" evidence="1">
    <location>
        <begin position="342"/>
        <end position="353"/>
    </location>
</feature>
<comment type="caution">
    <text evidence="2">The sequence shown here is derived from an EMBL/GenBank/DDBJ whole genome shotgun (WGS) entry which is preliminary data.</text>
</comment>
<evidence type="ECO:0000313" key="2">
    <source>
        <dbReference type="EMBL" id="PAV16690.1"/>
    </source>
</evidence>
<feature type="compositionally biased region" description="Low complexity" evidence="1">
    <location>
        <begin position="262"/>
        <end position="287"/>
    </location>
</feature>
<dbReference type="OrthoDB" id="3269576at2759"/>
<feature type="compositionally biased region" description="Basic and acidic residues" evidence="1">
    <location>
        <begin position="572"/>
        <end position="584"/>
    </location>
</feature>
<organism evidence="2 3">
    <name type="scientific">Pyrrhoderma noxium</name>
    <dbReference type="NCBI Taxonomy" id="2282107"/>
    <lineage>
        <taxon>Eukaryota</taxon>
        <taxon>Fungi</taxon>
        <taxon>Dikarya</taxon>
        <taxon>Basidiomycota</taxon>
        <taxon>Agaricomycotina</taxon>
        <taxon>Agaricomycetes</taxon>
        <taxon>Hymenochaetales</taxon>
        <taxon>Hymenochaetaceae</taxon>
        <taxon>Pyrrhoderma</taxon>
    </lineage>
</organism>
<feature type="compositionally biased region" description="Polar residues" evidence="1">
    <location>
        <begin position="547"/>
        <end position="567"/>
    </location>
</feature>
<feature type="compositionally biased region" description="Pro residues" evidence="1">
    <location>
        <begin position="328"/>
        <end position="337"/>
    </location>
</feature>
<name>A0A286UAU2_9AGAM</name>
<protein>
    <submittedName>
        <fullName evidence="2">Uncharacterized protein</fullName>
    </submittedName>
</protein>
<feature type="compositionally biased region" description="Polar residues" evidence="1">
    <location>
        <begin position="443"/>
        <end position="457"/>
    </location>
</feature>
<dbReference type="InParanoid" id="A0A286UAU2"/>
<evidence type="ECO:0000256" key="1">
    <source>
        <dbReference type="SAM" id="MobiDB-lite"/>
    </source>
</evidence>
<feature type="region of interest" description="Disordered" evidence="1">
    <location>
        <begin position="328"/>
        <end position="381"/>
    </location>
</feature>
<dbReference type="Proteomes" id="UP000217199">
    <property type="component" value="Unassembled WGS sequence"/>
</dbReference>
<feature type="compositionally biased region" description="Basic and acidic residues" evidence="1">
    <location>
        <begin position="412"/>
        <end position="439"/>
    </location>
</feature>
<proteinExistence type="predicted"/>